<gene>
    <name evidence="2" type="ORF">GGR12_001366</name>
</gene>
<reference evidence="2 3" key="1">
    <citation type="submission" date="2020-08" db="EMBL/GenBank/DDBJ databases">
        <title>Genomic Encyclopedia of Type Strains, Phase IV (KMG-IV): sequencing the most valuable type-strain genomes for metagenomic binning, comparative biology and taxonomic classification.</title>
        <authorList>
            <person name="Goeker M."/>
        </authorList>
    </citation>
    <scope>NUCLEOTIDE SEQUENCE [LARGE SCALE GENOMIC DNA]</scope>
    <source>
        <strain evidence="2 3">DSM 23960</strain>
    </source>
</reference>
<evidence type="ECO:0000313" key="3">
    <source>
        <dbReference type="Proteomes" id="UP000529946"/>
    </source>
</evidence>
<dbReference type="EMBL" id="JACIDM010000001">
    <property type="protein sequence ID" value="MBB4082527.1"/>
    <property type="molecule type" value="Genomic_DNA"/>
</dbReference>
<dbReference type="Proteomes" id="UP000529946">
    <property type="component" value="Unassembled WGS sequence"/>
</dbReference>
<feature type="transmembrane region" description="Helical" evidence="1">
    <location>
        <begin position="289"/>
        <end position="313"/>
    </location>
</feature>
<dbReference type="Pfam" id="PF12412">
    <property type="entry name" value="DUF3667"/>
    <property type="match status" value="1"/>
</dbReference>
<accession>A0A7W6JE95</accession>
<keyword evidence="3" id="KW-1185">Reference proteome</keyword>
<keyword evidence="1" id="KW-1133">Transmembrane helix</keyword>
<name>A0A7W6JE95_9CAUL</name>
<protein>
    <recommendedName>
        <fullName evidence="4">DUF3667 domain-containing protein</fullName>
    </recommendedName>
</protein>
<feature type="transmembrane region" description="Helical" evidence="1">
    <location>
        <begin position="246"/>
        <end position="268"/>
    </location>
</feature>
<evidence type="ECO:0008006" key="4">
    <source>
        <dbReference type="Google" id="ProtNLM"/>
    </source>
</evidence>
<proteinExistence type="predicted"/>
<organism evidence="2 3">
    <name type="scientific">Brevundimonas lenta</name>
    <dbReference type="NCBI Taxonomy" id="424796"/>
    <lineage>
        <taxon>Bacteria</taxon>
        <taxon>Pseudomonadati</taxon>
        <taxon>Pseudomonadota</taxon>
        <taxon>Alphaproteobacteria</taxon>
        <taxon>Caulobacterales</taxon>
        <taxon>Caulobacteraceae</taxon>
        <taxon>Brevundimonas</taxon>
    </lineage>
</organism>
<dbReference type="AlphaFoldDB" id="A0A7W6JE95"/>
<keyword evidence="1" id="KW-0472">Membrane</keyword>
<evidence type="ECO:0000256" key="1">
    <source>
        <dbReference type="SAM" id="Phobius"/>
    </source>
</evidence>
<dbReference type="RefSeq" id="WP_183203597.1">
    <property type="nucleotide sequence ID" value="NZ_BAAAER010000006.1"/>
</dbReference>
<keyword evidence="1" id="KW-0812">Transmembrane</keyword>
<sequence length="365" mass="40777">MAELETAALASAGGWLKWKRQHADIPPGTPCANCQTVLQGPHCHECGQLAEDFHKSIWKLTVEAVESLLHLDGRLFTTLPNLLRRPGQLTRDYLDGKRAAQVQPFRMFLVILLIAFFVGHAAMKADADRRHDAEAARGGATMKYNGRTITPGTAAMDEFRTQVMNDPTLTEAEKKTQIAAAEGDWVTFGRSLGTDVAEKARDNAADAPKMEGDDAEKLRSVQHWFDARIAAVRDDPARFSLILEIWAHRVAILALPVSALMLTLLFAFNRRYFVFDHVIFSMHSLSFQLLLLIAIMGLSIVTGPVAWWLLWLAPAHLYLHMKGAYQRSVFGTLARMFVLFVLTTCTFSLLALLWLYLGFNEMAGH</sequence>
<dbReference type="InterPro" id="IPR022134">
    <property type="entry name" value="DUF3667"/>
</dbReference>
<comment type="caution">
    <text evidence="2">The sequence shown here is derived from an EMBL/GenBank/DDBJ whole genome shotgun (WGS) entry which is preliminary data.</text>
</comment>
<evidence type="ECO:0000313" key="2">
    <source>
        <dbReference type="EMBL" id="MBB4082527.1"/>
    </source>
</evidence>
<feature type="transmembrane region" description="Helical" evidence="1">
    <location>
        <begin position="333"/>
        <end position="357"/>
    </location>
</feature>